<dbReference type="EMBL" id="BAAAYU010000001">
    <property type="protein sequence ID" value="GAA3628360.1"/>
    <property type="molecule type" value="Genomic_DNA"/>
</dbReference>
<dbReference type="PANTHER" id="PTHR30572">
    <property type="entry name" value="MEMBRANE COMPONENT OF TRANSPORTER-RELATED"/>
    <property type="match status" value="1"/>
</dbReference>
<keyword evidence="2" id="KW-1003">Cell membrane</keyword>
<accession>A0ABP7AB16</accession>
<evidence type="ECO:0000256" key="6">
    <source>
        <dbReference type="ARBA" id="ARBA00038076"/>
    </source>
</evidence>
<evidence type="ECO:0000256" key="3">
    <source>
        <dbReference type="ARBA" id="ARBA00022692"/>
    </source>
</evidence>
<evidence type="ECO:0000259" key="8">
    <source>
        <dbReference type="Pfam" id="PF02687"/>
    </source>
</evidence>
<keyword evidence="5 7" id="KW-0472">Membrane</keyword>
<gene>
    <name evidence="9" type="ORF">GCM10022200_08580</name>
</gene>
<dbReference type="InterPro" id="IPR050250">
    <property type="entry name" value="Macrolide_Exporter_MacB"/>
</dbReference>
<dbReference type="Proteomes" id="UP001501697">
    <property type="component" value="Unassembled WGS sequence"/>
</dbReference>
<feature type="transmembrane region" description="Helical" evidence="7">
    <location>
        <begin position="544"/>
        <end position="566"/>
    </location>
</feature>
<reference evidence="10" key="1">
    <citation type="journal article" date="2019" name="Int. J. Syst. Evol. Microbiol.">
        <title>The Global Catalogue of Microorganisms (GCM) 10K type strain sequencing project: providing services to taxonomists for standard genome sequencing and annotation.</title>
        <authorList>
            <consortium name="The Broad Institute Genomics Platform"/>
            <consortium name="The Broad Institute Genome Sequencing Center for Infectious Disease"/>
            <person name="Wu L."/>
            <person name="Ma J."/>
        </authorList>
    </citation>
    <scope>NUCLEOTIDE SEQUENCE [LARGE SCALE GENOMIC DNA]</scope>
    <source>
        <strain evidence="10">JCM 16544</strain>
    </source>
</reference>
<keyword evidence="10" id="KW-1185">Reference proteome</keyword>
<keyword evidence="4 7" id="KW-1133">Transmembrane helix</keyword>
<feature type="transmembrane region" description="Helical" evidence="7">
    <location>
        <begin position="817"/>
        <end position="847"/>
    </location>
</feature>
<feature type="transmembrane region" description="Helical" evidence="7">
    <location>
        <begin position="336"/>
        <end position="361"/>
    </location>
</feature>
<feature type="transmembrane region" description="Helical" evidence="7">
    <location>
        <begin position="769"/>
        <end position="790"/>
    </location>
</feature>
<evidence type="ECO:0000256" key="2">
    <source>
        <dbReference type="ARBA" id="ARBA00022475"/>
    </source>
</evidence>
<evidence type="ECO:0000256" key="4">
    <source>
        <dbReference type="ARBA" id="ARBA00022989"/>
    </source>
</evidence>
<comment type="similarity">
    <text evidence="6">Belongs to the ABC-4 integral membrane protein family.</text>
</comment>
<organism evidence="9 10">
    <name type="scientific">Microbacterium awajiense</name>
    <dbReference type="NCBI Taxonomy" id="415214"/>
    <lineage>
        <taxon>Bacteria</taxon>
        <taxon>Bacillati</taxon>
        <taxon>Actinomycetota</taxon>
        <taxon>Actinomycetes</taxon>
        <taxon>Micrococcales</taxon>
        <taxon>Microbacteriaceae</taxon>
        <taxon>Microbacterium</taxon>
    </lineage>
</organism>
<dbReference type="Pfam" id="PF02687">
    <property type="entry name" value="FtsX"/>
    <property type="match status" value="2"/>
</dbReference>
<sequence>MSRSPGLVSLTRRRFATPRSAALVIVALAALAAFLVTAAPRALVGVIRDEVAYQIGEVPPSGRDLTGSMLVPPDFGPAADAALTAEWDAGAPDVLGDLAQRLADYREGFEPALAALTEPAQLYTRSEALAAVPEVLSPVAPNGNVQLLADPVLQSATVLTEGEWPAAWDGSSAIPIVLAATGAERMDWPVGQERELQSQFGIQQGVELSVVLVGLIEAADPDADRWQHLPPTALTATIFDDGNRRPEATGAAYVDVAGWPAIDASLRRGQIETTAWYTVDSVAATQEDPATLYTAMRRATAESVPMDAGGTARMRFSSTVVDVLQTSLARSNSASAILAVAAVGPLAVSVALVVLASVLMIRRRRADLVLMSARGAPLVRLRRLLAGEGLAVGLPPAVVGIVVGVLLTTFDAGPLPFLTAILVGLTPAASLALSLRPSTLTGGRADLDAPVRRRGRSILEGVVVLLAVMAVGLLIVRGIGPATAGVDPLVIAAPLLATVALALIVVRLHPVPLAAALRAMARRPGVVGLVGAARNLREAAAGSTAVLAMLVAVAIAVFSSLVLATVDQGAATAAQRQVGADMQVSGPFFTPDQLDAIREVPGVADAAGVLVGDRVTTAGEGERVTTVVLAAESDRLAVVQRALDGGFPGGIAPGTDPVDTVASASLASQVGAGLIESDRAALSVVDTVPRVLGVSTSADFTVVDAQDYRAVTGIGFFPRIVLIALDDGADAASVAAGIDVIIGSAHATQLLEDRTAEIQASPAITALRIALFAALSLAVALSVVAMLLVAGVSRDARSRTIALLRTMGLSRRQGRGIVAWEFVPLGVTALVGGVLLGAVLPLLVLVAVDLRPFTGGASQPALSVDPILTGALIASVVVALALAVVGGVLSARTTSIPAVLRTEED</sequence>
<dbReference type="PANTHER" id="PTHR30572:SF4">
    <property type="entry name" value="ABC TRANSPORTER PERMEASE YTRF"/>
    <property type="match status" value="1"/>
</dbReference>
<feature type="transmembrane region" description="Helical" evidence="7">
    <location>
        <begin position="416"/>
        <end position="436"/>
    </location>
</feature>
<proteinExistence type="inferred from homology"/>
<feature type="transmembrane region" description="Helical" evidence="7">
    <location>
        <begin position="867"/>
        <end position="891"/>
    </location>
</feature>
<dbReference type="InterPro" id="IPR003838">
    <property type="entry name" value="ABC3_permease_C"/>
</dbReference>
<dbReference type="RefSeq" id="WP_344736652.1">
    <property type="nucleotide sequence ID" value="NZ_BAAAYU010000001.1"/>
</dbReference>
<keyword evidence="3 7" id="KW-0812">Transmembrane</keyword>
<feature type="transmembrane region" description="Helical" evidence="7">
    <location>
        <begin position="457"/>
        <end position="476"/>
    </location>
</feature>
<evidence type="ECO:0000256" key="7">
    <source>
        <dbReference type="SAM" id="Phobius"/>
    </source>
</evidence>
<evidence type="ECO:0000256" key="1">
    <source>
        <dbReference type="ARBA" id="ARBA00004651"/>
    </source>
</evidence>
<feature type="transmembrane region" description="Helical" evidence="7">
    <location>
        <begin position="488"/>
        <end position="508"/>
    </location>
</feature>
<comment type="subcellular location">
    <subcellularLocation>
        <location evidence="1">Cell membrane</location>
        <topology evidence="1">Multi-pass membrane protein</topology>
    </subcellularLocation>
</comment>
<name>A0ABP7AB16_9MICO</name>
<feature type="transmembrane region" description="Helical" evidence="7">
    <location>
        <begin position="390"/>
        <end position="410"/>
    </location>
</feature>
<evidence type="ECO:0000313" key="10">
    <source>
        <dbReference type="Proteomes" id="UP001501697"/>
    </source>
</evidence>
<comment type="caution">
    <text evidence="9">The sequence shown here is derived from an EMBL/GenBank/DDBJ whole genome shotgun (WGS) entry which is preliminary data.</text>
</comment>
<evidence type="ECO:0000313" key="9">
    <source>
        <dbReference type="EMBL" id="GAA3628360.1"/>
    </source>
</evidence>
<evidence type="ECO:0000256" key="5">
    <source>
        <dbReference type="ARBA" id="ARBA00023136"/>
    </source>
</evidence>
<feature type="domain" description="ABC3 transporter permease C-terminal" evidence="8">
    <location>
        <begin position="342"/>
        <end position="409"/>
    </location>
</feature>
<protein>
    <recommendedName>
        <fullName evidence="8">ABC3 transporter permease C-terminal domain-containing protein</fullName>
    </recommendedName>
</protein>
<feature type="domain" description="ABC3 transporter permease C-terminal" evidence="8">
    <location>
        <begin position="774"/>
        <end position="892"/>
    </location>
</feature>